<reference evidence="2 3" key="1">
    <citation type="submission" date="2018-03" db="EMBL/GenBank/DDBJ databases">
        <title>Arenimonas caeni sp. nov., isolated from activated sludge.</title>
        <authorList>
            <person name="Liu H."/>
        </authorList>
    </citation>
    <scope>NUCLEOTIDE SEQUENCE [LARGE SCALE GENOMIC DNA]</scope>
    <source>
        <strain evidence="3">z29</strain>
    </source>
</reference>
<sequence>MSRHFFAVAFVLASFAGAAVAQDPVRVRVGSGDSGDRAPVVRIAGQDKCTRDSQCSDGVFCNGAERCAPQAANADRRGCVAGSPPCRDGENCLEQEDRCRVGVCDVPDADRDGHAAIACGGDDCDDADPDRNPGRTEICDAQGNDEDCDVTTVGDRDDDGDGFIDAMCR</sequence>
<protein>
    <submittedName>
        <fullName evidence="2">Uncharacterized protein</fullName>
    </submittedName>
</protein>
<evidence type="ECO:0000313" key="2">
    <source>
        <dbReference type="EMBL" id="PRH81917.1"/>
    </source>
</evidence>
<gene>
    <name evidence="2" type="ORF">C6N40_09995</name>
</gene>
<evidence type="ECO:0000313" key="3">
    <source>
        <dbReference type="Proteomes" id="UP000241736"/>
    </source>
</evidence>
<dbReference type="EMBL" id="PVLF01000015">
    <property type="protein sequence ID" value="PRH81917.1"/>
    <property type="molecule type" value="Genomic_DNA"/>
</dbReference>
<proteinExistence type="predicted"/>
<keyword evidence="1" id="KW-0732">Signal</keyword>
<comment type="caution">
    <text evidence="2">The sequence shown here is derived from an EMBL/GenBank/DDBJ whole genome shotgun (WGS) entry which is preliminary data.</text>
</comment>
<dbReference type="OrthoDB" id="6193439at2"/>
<evidence type="ECO:0000256" key="1">
    <source>
        <dbReference type="SAM" id="SignalP"/>
    </source>
</evidence>
<dbReference type="Proteomes" id="UP000241736">
    <property type="component" value="Unassembled WGS sequence"/>
</dbReference>
<feature type="signal peptide" evidence="1">
    <location>
        <begin position="1"/>
        <end position="21"/>
    </location>
</feature>
<dbReference type="AlphaFoldDB" id="A0A2P6M7G0"/>
<dbReference type="RefSeq" id="WP_106990883.1">
    <property type="nucleotide sequence ID" value="NZ_KZ679093.1"/>
</dbReference>
<feature type="chain" id="PRO_5015157714" evidence="1">
    <location>
        <begin position="22"/>
        <end position="169"/>
    </location>
</feature>
<accession>A0A2P6M7G0</accession>
<organism evidence="2 3">
    <name type="scientific">Arenimonas caeni</name>
    <dbReference type="NCBI Taxonomy" id="2058085"/>
    <lineage>
        <taxon>Bacteria</taxon>
        <taxon>Pseudomonadati</taxon>
        <taxon>Pseudomonadota</taxon>
        <taxon>Gammaproteobacteria</taxon>
        <taxon>Lysobacterales</taxon>
        <taxon>Lysobacteraceae</taxon>
        <taxon>Arenimonas</taxon>
    </lineage>
</organism>
<name>A0A2P6M7G0_9GAMM</name>
<keyword evidence="3" id="KW-1185">Reference proteome</keyword>